<reference evidence="10 11" key="1">
    <citation type="submission" date="2018-09" db="EMBL/GenBank/DDBJ databases">
        <authorList>
            <person name="Wang F."/>
        </authorList>
    </citation>
    <scope>NUCLEOTIDE SEQUENCE [LARGE SCALE GENOMIC DNA]</scope>
    <source>
        <strain evidence="10 11">PLHSC7-2</strain>
    </source>
</reference>
<keyword evidence="2 8" id="KW-0813">Transport</keyword>
<dbReference type="AlphaFoldDB" id="A0A418YEE5"/>
<dbReference type="GO" id="GO:0016679">
    <property type="term" value="F:oxidoreductase activity, acting on diphenols and related substances as donors"/>
    <property type="evidence" value="ECO:0007669"/>
    <property type="project" value="TreeGrafter"/>
</dbReference>
<keyword evidence="6 8" id="KW-0408">Iron</keyword>
<comment type="function">
    <text evidence="8">Part of the MsrPQ system that repairs oxidized periplasmic proteins containing methionine sulfoxide residues (Met-O), using respiratory chain electrons. Thus protects these proteins from oxidative-stress damage caused by reactive species of oxygen and chlorine generated by the host defense mechanisms. MsrPQ is essential for the maintenance of envelope integrity under bleach stress, rescuing a wide series of structurally unrelated periplasmic proteins from methionine oxidation. MsrQ provides electrons for reduction to the reductase catalytic subunit MsrP, using the quinone pool of the respiratory chain.</text>
</comment>
<feature type="transmembrane region" description="Helical" evidence="8">
    <location>
        <begin position="174"/>
        <end position="190"/>
    </location>
</feature>
<feature type="transmembrane region" description="Helical" evidence="8">
    <location>
        <begin position="120"/>
        <end position="139"/>
    </location>
</feature>
<gene>
    <name evidence="8 10" type="primary">msrQ</name>
    <name evidence="10" type="ORF">D1Z90_10325</name>
</gene>
<dbReference type="NCBIfam" id="NF003831">
    <property type="entry name" value="PRK05419.1-2"/>
    <property type="match status" value="1"/>
</dbReference>
<keyword evidence="3 8" id="KW-0349">Heme</keyword>
<dbReference type="InterPro" id="IPR013130">
    <property type="entry name" value="Fe3_Rdtase_TM_dom"/>
</dbReference>
<evidence type="ECO:0000259" key="9">
    <source>
        <dbReference type="Pfam" id="PF01794"/>
    </source>
</evidence>
<evidence type="ECO:0000256" key="4">
    <source>
        <dbReference type="ARBA" id="ARBA00022692"/>
    </source>
</evidence>
<comment type="subunit">
    <text evidence="8">Heterodimer of a catalytic subunit (MsrP) and a heme-binding subunit (MsrQ).</text>
</comment>
<dbReference type="HAMAP" id="MF_01207">
    <property type="entry name" value="MsrQ"/>
    <property type="match status" value="1"/>
</dbReference>
<evidence type="ECO:0000256" key="5">
    <source>
        <dbReference type="ARBA" id="ARBA00022989"/>
    </source>
</evidence>
<comment type="subcellular location">
    <subcellularLocation>
        <location evidence="8">Cell membrane</location>
        <topology evidence="8">Multi-pass membrane protein</topology>
    </subcellularLocation>
    <subcellularLocation>
        <location evidence="1">Membrane</location>
        <topology evidence="1">Multi-pass membrane protein</topology>
    </subcellularLocation>
</comment>
<feature type="transmembrane region" description="Helical" evidence="8">
    <location>
        <begin position="12"/>
        <end position="33"/>
    </location>
</feature>
<evidence type="ECO:0000256" key="8">
    <source>
        <dbReference type="HAMAP-Rule" id="MF_01207"/>
    </source>
</evidence>
<feature type="transmembrane region" description="Helical" evidence="8">
    <location>
        <begin position="151"/>
        <end position="168"/>
    </location>
</feature>
<evidence type="ECO:0000256" key="3">
    <source>
        <dbReference type="ARBA" id="ARBA00022617"/>
    </source>
</evidence>
<evidence type="ECO:0000256" key="6">
    <source>
        <dbReference type="ARBA" id="ARBA00023004"/>
    </source>
</evidence>
<keyword evidence="7 8" id="KW-0472">Membrane</keyword>
<dbReference type="RefSeq" id="WP_119910680.1">
    <property type="nucleotide sequence ID" value="NZ_QZCH01000012.1"/>
</dbReference>
<feature type="transmembrane region" description="Helical" evidence="8">
    <location>
        <begin position="82"/>
        <end position="100"/>
    </location>
</feature>
<organism evidence="10 11">
    <name type="scientific">Motilimonas pumila</name>
    <dbReference type="NCBI Taxonomy" id="2303987"/>
    <lineage>
        <taxon>Bacteria</taxon>
        <taxon>Pseudomonadati</taxon>
        <taxon>Pseudomonadota</taxon>
        <taxon>Gammaproteobacteria</taxon>
        <taxon>Alteromonadales</taxon>
        <taxon>Alteromonadales genera incertae sedis</taxon>
        <taxon>Motilimonas</taxon>
    </lineage>
</organism>
<keyword evidence="8" id="KW-0285">Flavoprotein</keyword>
<comment type="cofactor">
    <cofactor evidence="8">
        <name>heme b</name>
        <dbReference type="ChEBI" id="CHEBI:60344"/>
    </cofactor>
    <text evidence="8">Binds 1 heme b (iron(II)-protoporphyrin IX) group per subunit.</text>
</comment>
<dbReference type="EMBL" id="QZCH01000012">
    <property type="protein sequence ID" value="RJG47527.1"/>
    <property type="molecule type" value="Genomic_DNA"/>
</dbReference>
<sequence>MVRAILQRHMSVIKALVHLAIAAPLAHLAWQTWQGQLGGDPVQYLTHFTGKGALNLLFITLLVSPFAKRFKLAPLFQLRRLLGLWVMAYASVHLAIFIYLDLGNDWALLFNETLSRPYILFGMLAFAVLLALSITSHNGIRKRLGRQWQKLHNWVYLAAVLAPVHYYWSVKAGLAEAIIYLVVAGWLLFLRRQKLWAPVKKCWHACQAPKASKPVTRQSALNHGNIHKT</sequence>
<keyword evidence="8" id="KW-0249">Electron transport</keyword>
<dbReference type="GO" id="GO:0030091">
    <property type="term" value="P:protein repair"/>
    <property type="evidence" value="ECO:0007669"/>
    <property type="project" value="UniProtKB-UniRule"/>
</dbReference>
<dbReference type="GO" id="GO:0046872">
    <property type="term" value="F:metal ion binding"/>
    <property type="evidence" value="ECO:0007669"/>
    <property type="project" value="UniProtKB-KW"/>
</dbReference>
<keyword evidence="5 8" id="KW-1133">Transmembrane helix</keyword>
<evidence type="ECO:0000313" key="11">
    <source>
        <dbReference type="Proteomes" id="UP000283255"/>
    </source>
</evidence>
<keyword evidence="8" id="KW-1003">Cell membrane</keyword>
<dbReference type="Proteomes" id="UP000283255">
    <property type="component" value="Unassembled WGS sequence"/>
</dbReference>
<keyword evidence="4 8" id="KW-0812">Transmembrane</keyword>
<dbReference type="GO" id="GO:0010181">
    <property type="term" value="F:FMN binding"/>
    <property type="evidence" value="ECO:0007669"/>
    <property type="project" value="UniProtKB-UniRule"/>
</dbReference>
<dbReference type="Pfam" id="PF01794">
    <property type="entry name" value="Ferric_reduct"/>
    <property type="match status" value="1"/>
</dbReference>
<evidence type="ECO:0000313" key="10">
    <source>
        <dbReference type="EMBL" id="RJG47527.1"/>
    </source>
</evidence>
<name>A0A418YEE5_9GAMM</name>
<feature type="transmembrane region" description="Helical" evidence="8">
    <location>
        <begin position="53"/>
        <end position="70"/>
    </location>
</feature>
<dbReference type="PANTHER" id="PTHR36964:SF1">
    <property type="entry name" value="PROTEIN-METHIONINE-SULFOXIDE REDUCTASE HEME-BINDING SUBUNIT MSRQ"/>
    <property type="match status" value="1"/>
</dbReference>
<feature type="domain" description="Ferric oxidoreductase" evidence="9">
    <location>
        <begin position="55"/>
        <end position="162"/>
    </location>
</feature>
<dbReference type="GO" id="GO:0020037">
    <property type="term" value="F:heme binding"/>
    <property type="evidence" value="ECO:0007669"/>
    <property type="project" value="UniProtKB-UniRule"/>
</dbReference>
<evidence type="ECO:0000256" key="2">
    <source>
        <dbReference type="ARBA" id="ARBA00022448"/>
    </source>
</evidence>
<dbReference type="GO" id="GO:0009055">
    <property type="term" value="F:electron transfer activity"/>
    <property type="evidence" value="ECO:0007669"/>
    <property type="project" value="UniProtKB-UniRule"/>
</dbReference>
<reference evidence="10 11" key="2">
    <citation type="submission" date="2019-01" db="EMBL/GenBank/DDBJ databases">
        <title>Motilimonas pumilus sp. nov., isolated from the gut of sea cucumber (Apostichopus japonicus).</title>
        <authorList>
            <person name="Wang F.-Q."/>
            <person name="Ren L.-H."/>
            <person name="Lin Y.-W."/>
            <person name="Sun G.-H."/>
            <person name="Du Z.-J."/>
            <person name="Zhao J.-X."/>
            <person name="Liu X.-J."/>
            <person name="Liu L.-J."/>
        </authorList>
    </citation>
    <scope>NUCLEOTIDE SEQUENCE [LARGE SCALE GENOMIC DNA]</scope>
    <source>
        <strain evidence="10 11">PLHSC7-2</strain>
    </source>
</reference>
<comment type="similarity">
    <text evidence="8">Belongs to the MsrQ family.</text>
</comment>
<keyword evidence="8" id="KW-0479">Metal-binding</keyword>
<dbReference type="InterPro" id="IPR022837">
    <property type="entry name" value="MsrQ-like"/>
</dbReference>
<dbReference type="PANTHER" id="PTHR36964">
    <property type="entry name" value="PROTEIN-METHIONINE-SULFOXIDE REDUCTASE HEME-BINDING SUBUNIT MSRQ"/>
    <property type="match status" value="1"/>
</dbReference>
<keyword evidence="8" id="KW-0288">FMN</keyword>
<comment type="caution">
    <text evidence="10">The sequence shown here is derived from an EMBL/GenBank/DDBJ whole genome shotgun (WGS) entry which is preliminary data.</text>
</comment>
<dbReference type="GO" id="GO:0005886">
    <property type="term" value="C:plasma membrane"/>
    <property type="evidence" value="ECO:0007669"/>
    <property type="project" value="UniProtKB-SubCell"/>
</dbReference>
<comment type="cofactor">
    <cofactor evidence="8">
        <name>FMN</name>
        <dbReference type="ChEBI" id="CHEBI:58210"/>
    </cofactor>
    <text evidence="8">Binds 1 FMN per subunit.</text>
</comment>
<accession>A0A418YEE5</accession>
<dbReference type="OrthoDB" id="9788328at2"/>
<keyword evidence="11" id="KW-1185">Reference proteome</keyword>
<protein>
    <recommendedName>
        <fullName evidence="8">Protein-methionine-sulfoxide reductase heme-binding subunit MsrQ</fullName>
    </recommendedName>
    <alternativeName>
        <fullName evidence="8">Flavocytochrome MsrQ</fullName>
    </alternativeName>
</protein>
<evidence type="ECO:0000256" key="7">
    <source>
        <dbReference type="ARBA" id="ARBA00023136"/>
    </source>
</evidence>
<evidence type="ECO:0000256" key="1">
    <source>
        <dbReference type="ARBA" id="ARBA00004141"/>
    </source>
</evidence>
<proteinExistence type="inferred from homology"/>